<dbReference type="NCBIfam" id="TIGR01493">
    <property type="entry name" value="HAD-SF-IA-v2"/>
    <property type="match status" value="1"/>
</dbReference>
<evidence type="ECO:0000313" key="4">
    <source>
        <dbReference type="EMBL" id="KEZ78829.1"/>
    </source>
</evidence>
<dbReference type="InterPro" id="IPR051540">
    <property type="entry name" value="S-2-haloacid_dehalogenase"/>
</dbReference>
<dbReference type="PANTHER" id="PTHR43316">
    <property type="entry name" value="HYDROLASE, HALOACID DELAHOGENASE-RELATED"/>
    <property type="match status" value="1"/>
</dbReference>
<evidence type="ECO:0000256" key="1">
    <source>
        <dbReference type="ARBA" id="ARBA00008106"/>
    </source>
</evidence>
<evidence type="ECO:0000256" key="3">
    <source>
        <dbReference type="RuleBase" id="RU368077"/>
    </source>
</evidence>
<dbReference type="AlphaFoldDB" id="A0A084IQ45"/>
<dbReference type="Pfam" id="PF00702">
    <property type="entry name" value="Hydrolase"/>
    <property type="match status" value="1"/>
</dbReference>
<dbReference type="SUPFAM" id="SSF56784">
    <property type="entry name" value="HAD-like"/>
    <property type="match status" value="1"/>
</dbReference>
<evidence type="ECO:0000256" key="2">
    <source>
        <dbReference type="ARBA" id="ARBA00022801"/>
    </source>
</evidence>
<dbReference type="GO" id="GO:0018784">
    <property type="term" value="F:(S)-2-haloacid dehalogenase activity"/>
    <property type="evidence" value="ECO:0007669"/>
    <property type="project" value="UniProtKB-UniRule"/>
</dbReference>
<dbReference type="InterPro" id="IPR036412">
    <property type="entry name" value="HAD-like_sf"/>
</dbReference>
<dbReference type="SFLD" id="SFLDG01129">
    <property type="entry name" value="C1.5:_HAD__Beta-PGM__Phosphata"/>
    <property type="match status" value="1"/>
</dbReference>
<sequence length="224" mass="24200">MPTTHLVFDVNETLLDLSALDPIFSDIFGDSRSRREWFASLLHWSTVTSLTGRFLDFSDLASRCLDQLAARRGIALTDEQRRRVFDTVATLPPHDDVRPALDRLRAAGFTLTALTNSAQSAVDSQFAHAGLTDMFDHVLSVEAARCYKPHPTAYGVATDALGAPPDALRLIACHDWDVTGALRAGLKAAFVARGDDSINTAGDRPDIVGPDLAAVAERIIAADS</sequence>
<comment type="caution">
    <text evidence="4">The sequence shown here is derived from an EMBL/GenBank/DDBJ whole genome shotgun (WGS) entry which is preliminary data.</text>
</comment>
<gene>
    <name evidence="4" type="ORF">C41B8_01827</name>
</gene>
<evidence type="ECO:0000313" key="5">
    <source>
        <dbReference type="Proteomes" id="UP000028302"/>
    </source>
</evidence>
<dbReference type="PANTHER" id="PTHR43316:SF3">
    <property type="entry name" value="HALOACID DEHALOGENASE, TYPE II (AFU_ORTHOLOGUE AFUA_2G07750)-RELATED"/>
    <property type="match status" value="1"/>
</dbReference>
<dbReference type="CDD" id="cd02588">
    <property type="entry name" value="HAD_L2-DEX"/>
    <property type="match status" value="1"/>
</dbReference>
<dbReference type="Proteomes" id="UP000028302">
    <property type="component" value="Unassembled WGS sequence"/>
</dbReference>
<dbReference type="InterPro" id="IPR006328">
    <property type="entry name" value="2-HAD"/>
</dbReference>
<name>A0A084IQ45_SALHC</name>
<dbReference type="EMBL" id="APNK01000002">
    <property type="protein sequence ID" value="KEZ78829.1"/>
    <property type="molecule type" value="Genomic_DNA"/>
</dbReference>
<dbReference type="STRING" id="1304275.C41B8_01827"/>
<comment type="similarity">
    <text evidence="1 3">Belongs to the HAD-like hydrolase superfamily. S-2-haloalkanoic acid dehalogenase family.</text>
</comment>
<organism evidence="4 5">
    <name type="scientific">Salinisphaera hydrothermalis (strain C41B8)</name>
    <dbReference type="NCBI Taxonomy" id="1304275"/>
    <lineage>
        <taxon>Bacteria</taxon>
        <taxon>Pseudomonadati</taxon>
        <taxon>Pseudomonadota</taxon>
        <taxon>Gammaproteobacteria</taxon>
        <taxon>Salinisphaerales</taxon>
        <taxon>Salinisphaeraceae</taxon>
        <taxon>Salinisphaera</taxon>
    </lineage>
</organism>
<comment type="function">
    <text evidence="3">Catalyzes the hydrolytic dehalogenation of small (S)-2-haloalkanoic acids to yield the corresponding (R)-2-hydroxyalkanoic acids.</text>
</comment>
<dbReference type="EC" id="3.8.1.2" evidence="3"/>
<proteinExistence type="inferred from homology"/>
<dbReference type="InterPro" id="IPR006439">
    <property type="entry name" value="HAD-SF_hydro_IA"/>
</dbReference>
<dbReference type="RefSeq" id="WP_037333284.1">
    <property type="nucleotide sequence ID" value="NZ_APNK01000002.1"/>
</dbReference>
<dbReference type="OrthoDB" id="5865007at2"/>
<dbReference type="SFLD" id="SFLDS00003">
    <property type="entry name" value="Haloacid_Dehalogenase"/>
    <property type="match status" value="1"/>
</dbReference>
<comment type="catalytic activity">
    <reaction evidence="3">
        <text>an (S)-2-haloacid + H2O = a (2R)-2-hydroxycarboxylate + a halide anion + H(+)</text>
        <dbReference type="Rhea" id="RHEA:11192"/>
        <dbReference type="ChEBI" id="CHEBI:15377"/>
        <dbReference type="ChEBI" id="CHEBI:15378"/>
        <dbReference type="ChEBI" id="CHEBI:16042"/>
        <dbReference type="ChEBI" id="CHEBI:58314"/>
        <dbReference type="ChEBI" id="CHEBI:137405"/>
        <dbReference type="EC" id="3.8.1.2"/>
    </reaction>
</comment>
<dbReference type="Gene3D" id="1.10.150.240">
    <property type="entry name" value="Putative phosphatase, domain 2"/>
    <property type="match status" value="1"/>
</dbReference>
<dbReference type="InterPro" id="IPR023198">
    <property type="entry name" value="PGP-like_dom2"/>
</dbReference>
<keyword evidence="2 3" id="KW-0378">Hydrolase</keyword>
<dbReference type="eggNOG" id="COG1011">
    <property type="taxonomic scope" value="Bacteria"/>
</dbReference>
<dbReference type="InterPro" id="IPR023214">
    <property type="entry name" value="HAD_sf"/>
</dbReference>
<keyword evidence="5" id="KW-1185">Reference proteome</keyword>
<protein>
    <recommendedName>
        <fullName evidence="3">(S)-2-haloacid dehalogenase</fullName>
        <ecNumber evidence="3">3.8.1.2</ecNumber>
    </recommendedName>
    <alternativeName>
        <fullName evidence="3">2-haloalkanoic acid dehalogenase</fullName>
    </alternativeName>
    <alternativeName>
        <fullName evidence="3">Halocarboxylic acid halidohydrolase</fullName>
    </alternativeName>
    <alternativeName>
        <fullName evidence="3">L-2-haloacid dehalogenase</fullName>
    </alternativeName>
</protein>
<accession>A0A084IQ45</accession>
<dbReference type="NCBIfam" id="TIGR01428">
    <property type="entry name" value="HAD_type_II"/>
    <property type="match status" value="1"/>
</dbReference>
<reference evidence="4 5" key="1">
    <citation type="submission" date="2013-03" db="EMBL/GenBank/DDBJ databases">
        <title>Salinisphaera hydrothermalis C41B8 Genome Sequencing.</title>
        <authorList>
            <person name="Li C."/>
            <person name="Lai Q."/>
            <person name="Shao Z."/>
        </authorList>
    </citation>
    <scope>NUCLEOTIDE SEQUENCE [LARGE SCALE GENOMIC DNA]</scope>
    <source>
        <strain evidence="4 5">C41B8</strain>
    </source>
</reference>
<dbReference type="Gene3D" id="3.40.50.1000">
    <property type="entry name" value="HAD superfamily/HAD-like"/>
    <property type="match status" value="1"/>
</dbReference>